<sequence length="38" mass="4322">MQRRYGVGVSKKPAKGSPEMKAKMADLRAKRREGSFRL</sequence>
<evidence type="ECO:0000313" key="2">
    <source>
        <dbReference type="EMBL" id="ETO58678.1"/>
    </source>
</evidence>
<feature type="compositionally biased region" description="Basic and acidic residues" evidence="1">
    <location>
        <begin position="18"/>
        <end position="38"/>
    </location>
</feature>
<dbReference type="AlphaFoldDB" id="A0A080YWB7"/>
<protein>
    <submittedName>
        <fullName evidence="2">Uncharacterized protein</fullName>
    </submittedName>
</protein>
<name>A0A080YWB7_PHYNI</name>
<dbReference type="EMBL" id="ANJA01004932">
    <property type="protein sequence ID" value="ETO58678.1"/>
    <property type="molecule type" value="Genomic_DNA"/>
</dbReference>
<evidence type="ECO:0000313" key="3">
    <source>
        <dbReference type="Proteomes" id="UP000028582"/>
    </source>
</evidence>
<evidence type="ECO:0000256" key="1">
    <source>
        <dbReference type="SAM" id="MobiDB-lite"/>
    </source>
</evidence>
<gene>
    <name evidence="2" type="ORF">F444_22942</name>
</gene>
<dbReference type="Proteomes" id="UP000028582">
    <property type="component" value="Unassembled WGS sequence"/>
</dbReference>
<accession>A0A080YWB7</accession>
<feature type="region of interest" description="Disordered" evidence="1">
    <location>
        <begin position="1"/>
        <end position="38"/>
    </location>
</feature>
<proteinExistence type="predicted"/>
<organism evidence="2 3">
    <name type="scientific">Phytophthora nicotianae P1976</name>
    <dbReference type="NCBI Taxonomy" id="1317066"/>
    <lineage>
        <taxon>Eukaryota</taxon>
        <taxon>Sar</taxon>
        <taxon>Stramenopiles</taxon>
        <taxon>Oomycota</taxon>
        <taxon>Peronosporomycetes</taxon>
        <taxon>Peronosporales</taxon>
        <taxon>Peronosporaceae</taxon>
        <taxon>Phytophthora</taxon>
    </lineage>
</organism>
<comment type="caution">
    <text evidence="2">The sequence shown here is derived from an EMBL/GenBank/DDBJ whole genome shotgun (WGS) entry which is preliminary data.</text>
</comment>
<reference evidence="2 3" key="1">
    <citation type="submission" date="2013-11" db="EMBL/GenBank/DDBJ databases">
        <title>The Genome Sequence of Phytophthora parasitica P1976.</title>
        <authorList>
            <consortium name="The Broad Institute Genomics Platform"/>
            <person name="Russ C."/>
            <person name="Tyler B."/>
            <person name="Panabieres F."/>
            <person name="Shan W."/>
            <person name="Tripathy S."/>
            <person name="Grunwald N."/>
            <person name="Machado M."/>
            <person name="Johnson C.S."/>
            <person name="Walker B."/>
            <person name="Young S."/>
            <person name="Zeng Q."/>
            <person name="Gargeya S."/>
            <person name="Fitzgerald M."/>
            <person name="Haas B."/>
            <person name="Abouelleil A."/>
            <person name="Allen A.W."/>
            <person name="Alvarado L."/>
            <person name="Arachchi H.M."/>
            <person name="Berlin A.M."/>
            <person name="Chapman S.B."/>
            <person name="Gainer-Dewar J."/>
            <person name="Goldberg J."/>
            <person name="Griggs A."/>
            <person name="Gujja S."/>
            <person name="Hansen M."/>
            <person name="Howarth C."/>
            <person name="Imamovic A."/>
            <person name="Ireland A."/>
            <person name="Larimer J."/>
            <person name="McCowan C."/>
            <person name="Murphy C."/>
            <person name="Pearson M."/>
            <person name="Poon T.W."/>
            <person name="Priest M."/>
            <person name="Roberts A."/>
            <person name="Saif S."/>
            <person name="Shea T."/>
            <person name="Sisk P."/>
            <person name="Sykes S."/>
            <person name="Wortman J."/>
            <person name="Nusbaum C."/>
            <person name="Birren B."/>
        </authorList>
    </citation>
    <scope>NUCLEOTIDE SEQUENCE [LARGE SCALE GENOMIC DNA]</scope>
    <source>
        <strain evidence="2 3">P1976</strain>
    </source>
</reference>